<keyword evidence="1" id="KW-0732">Signal</keyword>
<proteinExistence type="predicted"/>
<evidence type="ECO:0000256" key="1">
    <source>
        <dbReference type="SAM" id="SignalP"/>
    </source>
</evidence>
<sequence length="121" mass="12632">MAKLPILALLATVALALPLPQDNSILDSLDLGEVAPTGLNLIFYPLYPVGRNPYIQKREAQPQLDANNPIIDGLGRGSLPVINGIETTGNNLGPVVAPVTDSSAASTLKRYINPFSGLASG</sequence>
<feature type="signal peptide" evidence="1">
    <location>
        <begin position="1"/>
        <end position="16"/>
    </location>
</feature>
<feature type="chain" id="PRO_5026312285" evidence="1">
    <location>
        <begin position="17"/>
        <end position="121"/>
    </location>
</feature>
<keyword evidence="3" id="KW-1185">Reference proteome</keyword>
<protein>
    <submittedName>
        <fullName evidence="2">Uncharacterized protein</fullName>
    </submittedName>
</protein>
<name>A0A6H0Y1J6_9PEZI</name>
<dbReference type="Proteomes" id="UP000503462">
    <property type="component" value="Chromosome 4"/>
</dbReference>
<evidence type="ECO:0000313" key="2">
    <source>
        <dbReference type="EMBL" id="QIX00728.1"/>
    </source>
</evidence>
<reference evidence="2 3" key="1">
    <citation type="journal article" date="2016" name="Sci. Rep.">
        <title>Peltaster fructicola genome reveals evolution from an invasive phytopathogen to an ectophytic parasite.</title>
        <authorList>
            <person name="Xu C."/>
            <person name="Chen H."/>
            <person name="Gleason M.L."/>
            <person name="Xu J.R."/>
            <person name="Liu H."/>
            <person name="Zhang R."/>
            <person name="Sun G."/>
        </authorList>
    </citation>
    <scope>NUCLEOTIDE SEQUENCE [LARGE SCALE GENOMIC DNA]</scope>
    <source>
        <strain evidence="2 3">LNHT1506</strain>
    </source>
</reference>
<accession>A0A6H0Y1J6</accession>
<gene>
    <name evidence="2" type="ORF">AMS68_006245</name>
</gene>
<dbReference type="EMBL" id="CP051142">
    <property type="protein sequence ID" value="QIX00728.1"/>
    <property type="molecule type" value="Genomic_DNA"/>
</dbReference>
<organism evidence="2 3">
    <name type="scientific">Peltaster fructicola</name>
    <dbReference type="NCBI Taxonomy" id="286661"/>
    <lineage>
        <taxon>Eukaryota</taxon>
        <taxon>Fungi</taxon>
        <taxon>Dikarya</taxon>
        <taxon>Ascomycota</taxon>
        <taxon>Pezizomycotina</taxon>
        <taxon>Dothideomycetes</taxon>
        <taxon>Dothideomycetes incertae sedis</taxon>
        <taxon>Peltaster</taxon>
    </lineage>
</organism>
<evidence type="ECO:0000313" key="3">
    <source>
        <dbReference type="Proteomes" id="UP000503462"/>
    </source>
</evidence>
<dbReference type="AlphaFoldDB" id="A0A6H0Y1J6"/>